<dbReference type="SUPFAM" id="SSF53448">
    <property type="entry name" value="Nucleotide-diphospho-sugar transferases"/>
    <property type="match status" value="1"/>
</dbReference>
<reference evidence="1 2" key="1">
    <citation type="submission" date="2019-11" db="EMBL/GenBank/DDBJ databases">
        <title>Comparative genomics of hydrocarbon-degrading Desulfosarcina strains.</title>
        <authorList>
            <person name="Watanabe M."/>
            <person name="Kojima H."/>
            <person name="Fukui M."/>
        </authorList>
    </citation>
    <scope>NUCLEOTIDE SEQUENCE [LARGE SCALE GENOMIC DNA]</scope>
    <source>
        <strain evidence="1 2">PL12</strain>
    </source>
</reference>
<dbReference type="KEGG" id="dalk:DSCA_06470"/>
<proteinExistence type="predicted"/>
<dbReference type="PANTHER" id="PTHR21485:SF6">
    <property type="entry name" value="N-ACYLNEURAMINATE CYTIDYLYLTRANSFERASE-RELATED"/>
    <property type="match status" value="1"/>
</dbReference>
<dbReference type="GO" id="GO:0008781">
    <property type="term" value="F:N-acylneuraminate cytidylyltransferase activity"/>
    <property type="evidence" value="ECO:0007669"/>
    <property type="project" value="TreeGrafter"/>
</dbReference>
<dbReference type="InterPro" id="IPR003329">
    <property type="entry name" value="Cytidylyl_trans"/>
</dbReference>
<dbReference type="PANTHER" id="PTHR21485">
    <property type="entry name" value="HAD SUPERFAMILY MEMBERS CMAS AND KDSC"/>
    <property type="match status" value="1"/>
</dbReference>
<dbReference type="CDD" id="cd02513">
    <property type="entry name" value="CMP-NeuAc_Synthase"/>
    <property type="match status" value="1"/>
</dbReference>
<organism evidence="1 2">
    <name type="scientific">Desulfosarcina alkanivorans</name>
    <dbReference type="NCBI Taxonomy" id="571177"/>
    <lineage>
        <taxon>Bacteria</taxon>
        <taxon>Pseudomonadati</taxon>
        <taxon>Thermodesulfobacteriota</taxon>
        <taxon>Desulfobacteria</taxon>
        <taxon>Desulfobacterales</taxon>
        <taxon>Desulfosarcinaceae</taxon>
        <taxon>Desulfosarcina</taxon>
    </lineage>
</organism>
<evidence type="ECO:0000313" key="1">
    <source>
        <dbReference type="EMBL" id="BBO66717.1"/>
    </source>
</evidence>
<dbReference type="InterPro" id="IPR050793">
    <property type="entry name" value="CMP-NeuNAc_synthase"/>
</dbReference>
<evidence type="ECO:0000313" key="2">
    <source>
        <dbReference type="Proteomes" id="UP000427906"/>
    </source>
</evidence>
<dbReference type="EMBL" id="AP021874">
    <property type="protein sequence ID" value="BBO66717.1"/>
    <property type="molecule type" value="Genomic_DNA"/>
</dbReference>
<gene>
    <name evidence="1" type="ORF">DSCA_06470</name>
</gene>
<evidence type="ECO:0008006" key="3">
    <source>
        <dbReference type="Google" id="ProtNLM"/>
    </source>
</evidence>
<dbReference type="InterPro" id="IPR029044">
    <property type="entry name" value="Nucleotide-diphossugar_trans"/>
</dbReference>
<dbReference type="AlphaFoldDB" id="A0A5K7YQ21"/>
<dbReference type="Proteomes" id="UP000427906">
    <property type="component" value="Chromosome"/>
</dbReference>
<dbReference type="Gene3D" id="3.90.550.10">
    <property type="entry name" value="Spore Coat Polysaccharide Biosynthesis Protein SpsA, Chain A"/>
    <property type="match status" value="1"/>
</dbReference>
<name>A0A5K7YQ21_9BACT</name>
<keyword evidence="2" id="KW-1185">Reference proteome</keyword>
<protein>
    <recommendedName>
        <fullName evidence="3">Acylneuraminate cytidylyltransferase</fullName>
    </recommendedName>
</protein>
<dbReference type="Pfam" id="PF02348">
    <property type="entry name" value="CTP_transf_3"/>
    <property type="match status" value="1"/>
</dbReference>
<accession>A0A5K7YQ21</accession>
<sequence length="244" mass="27327">MARTHQEMSDLSVKPENISVVAVIPARGGSKGIPRKNIVDLCGKPLIAYSIEVALKAKTIDRVVVSTDDQEIASVSRAWGAEVPFIRPESLSGDCSDMEAVFNHALSVLAEEGYNPDILVQLFPTHPFRTPRLVDFLVNKTAQGYGTVRTVRARTVSPDSHYIIEENKTKRLLPMVSDQQTHYNEIQFRAYGVFISTNLRNPNLHGFYLHVLTDPVTFVDIDEPEDLELAREIINSNYFDFGLP</sequence>